<protein>
    <submittedName>
        <fullName evidence="4">Uncharacterized protein</fullName>
    </submittedName>
</protein>
<dbReference type="InterPro" id="IPR053157">
    <property type="entry name" value="Sterol_Uptake_Regulator"/>
</dbReference>
<feature type="transmembrane region" description="Helical" evidence="3">
    <location>
        <begin position="343"/>
        <end position="361"/>
    </location>
</feature>
<organism evidence="4 5">
    <name type="scientific">Thelonectria olida</name>
    <dbReference type="NCBI Taxonomy" id="1576542"/>
    <lineage>
        <taxon>Eukaryota</taxon>
        <taxon>Fungi</taxon>
        <taxon>Dikarya</taxon>
        <taxon>Ascomycota</taxon>
        <taxon>Pezizomycotina</taxon>
        <taxon>Sordariomycetes</taxon>
        <taxon>Hypocreomycetidae</taxon>
        <taxon>Hypocreales</taxon>
        <taxon>Nectriaceae</taxon>
        <taxon>Thelonectria</taxon>
    </lineage>
</organism>
<proteinExistence type="predicted"/>
<accession>A0A9P9AHM2</accession>
<feature type="compositionally biased region" description="Low complexity" evidence="2">
    <location>
        <begin position="33"/>
        <end position="49"/>
    </location>
</feature>
<evidence type="ECO:0000256" key="1">
    <source>
        <dbReference type="ARBA" id="ARBA00023242"/>
    </source>
</evidence>
<dbReference type="Proteomes" id="UP000777438">
    <property type="component" value="Unassembled WGS sequence"/>
</dbReference>
<keyword evidence="5" id="KW-1185">Reference proteome</keyword>
<evidence type="ECO:0000313" key="5">
    <source>
        <dbReference type="Proteomes" id="UP000777438"/>
    </source>
</evidence>
<dbReference type="OrthoDB" id="5295362at2759"/>
<gene>
    <name evidence="4" type="ORF">B0T10DRAFT_412199</name>
</gene>
<name>A0A9P9AHM2_9HYPO</name>
<feature type="transmembrane region" description="Helical" evidence="3">
    <location>
        <begin position="310"/>
        <end position="331"/>
    </location>
</feature>
<keyword evidence="3" id="KW-0812">Transmembrane</keyword>
<dbReference type="InterPro" id="IPR021858">
    <property type="entry name" value="Fun_TF"/>
</dbReference>
<reference evidence="4 5" key="1">
    <citation type="journal article" date="2021" name="Nat. Commun.">
        <title>Genetic determinants of endophytism in the Arabidopsis root mycobiome.</title>
        <authorList>
            <person name="Mesny F."/>
            <person name="Miyauchi S."/>
            <person name="Thiergart T."/>
            <person name="Pickel B."/>
            <person name="Atanasova L."/>
            <person name="Karlsson M."/>
            <person name="Huettel B."/>
            <person name="Barry K.W."/>
            <person name="Haridas S."/>
            <person name="Chen C."/>
            <person name="Bauer D."/>
            <person name="Andreopoulos W."/>
            <person name="Pangilinan J."/>
            <person name="LaButti K."/>
            <person name="Riley R."/>
            <person name="Lipzen A."/>
            <person name="Clum A."/>
            <person name="Drula E."/>
            <person name="Henrissat B."/>
            <person name="Kohler A."/>
            <person name="Grigoriev I.V."/>
            <person name="Martin F.M."/>
            <person name="Hacquard S."/>
        </authorList>
    </citation>
    <scope>NUCLEOTIDE SEQUENCE [LARGE SCALE GENOMIC DNA]</scope>
    <source>
        <strain evidence="4 5">MPI-CAGE-CH-0241</strain>
    </source>
</reference>
<dbReference type="Pfam" id="PF11951">
    <property type="entry name" value="Fungal_trans_2"/>
    <property type="match status" value="1"/>
</dbReference>
<dbReference type="GO" id="GO:0001228">
    <property type="term" value="F:DNA-binding transcription activator activity, RNA polymerase II-specific"/>
    <property type="evidence" value="ECO:0007669"/>
    <property type="project" value="TreeGrafter"/>
</dbReference>
<dbReference type="PANTHER" id="PTHR47784:SF5">
    <property type="entry name" value="STEROL UPTAKE CONTROL PROTEIN 2"/>
    <property type="match status" value="1"/>
</dbReference>
<comment type="caution">
    <text evidence="4">The sequence shown here is derived from an EMBL/GenBank/DDBJ whole genome shotgun (WGS) entry which is preliminary data.</text>
</comment>
<keyword evidence="1" id="KW-0539">Nucleus</keyword>
<sequence length="404" mass="44660">MTPRRAHKKSRTGCANCKRRKVKVYTALSAGTASAAVADASPGSSAAPTPMQPNLFPPTPSSNDGTTAPSPTDFAMVTGLEEIAPFPPHEMVIKDFELMHHYCTVTADSISLRKEMSHVWRVCIPRAGYQHAFVMHGILAIAAAHKAYLMPNNKKMYLTLSAYHQTVGSEGFRSALQNVCPEMGTPLFSFASVIVLLMYTLPSRSVDGKLDDPIHNMLELMGLLRGIKTTLSPFIQSILRSEFAPLIYTVWPLDHIAEMPNTPSLEATVLPLDTWDAMSNLRAFQEAEVPASSLEHYTDTIDHLERATRLVALAGVYVESGAVLVWMYGIHDSILVDIGSHRPHALVILAYYCVLLATLEMSSWCGRGWARQLLDDIEVKLTGHPKFLAMLQWPEKSLVDLYRV</sequence>
<keyword evidence="3" id="KW-0472">Membrane</keyword>
<feature type="compositionally biased region" description="Polar residues" evidence="2">
    <location>
        <begin position="61"/>
        <end position="70"/>
    </location>
</feature>
<feature type="region of interest" description="Disordered" evidence="2">
    <location>
        <begin position="33"/>
        <end position="71"/>
    </location>
</feature>
<dbReference type="PANTHER" id="PTHR47784">
    <property type="entry name" value="STEROL UPTAKE CONTROL PROTEIN 2"/>
    <property type="match status" value="1"/>
</dbReference>
<dbReference type="EMBL" id="JAGPYM010000026">
    <property type="protein sequence ID" value="KAH6880461.1"/>
    <property type="molecule type" value="Genomic_DNA"/>
</dbReference>
<dbReference type="AlphaFoldDB" id="A0A9P9AHM2"/>
<evidence type="ECO:0000256" key="3">
    <source>
        <dbReference type="SAM" id="Phobius"/>
    </source>
</evidence>
<keyword evidence="3" id="KW-1133">Transmembrane helix</keyword>
<evidence type="ECO:0000313" key="4">
    <source>
        <dbReference type="EMBL" id="KAH6880461.1"/>
    </source>
</evidence>
<evidence type="ECO:0000256" key="2">
    <source>
        <dbReference type="SAM" id="MobiDB-lite"/>
    </source>
</evidence>